<organism evidence="6 7">
    <name type="scientific">Herminiimonas arsenicoxydans</name>
    <dbReference type="NCBI Taxonomy" id="204773"/>
    <lineage>
        <taxon>Bacteria</taxon>
        <taxon>Pseudomonadati</taxon>
        <taxon>Pseudomonadota</taxon>
        <taxon>Betaproteobacteria</taxon>
        <taxon>Burkholderiales</taxon>
        <taxon>Oxalobacteraceae</taxon>
        <taxon>Herminiimonas</taxon>
    </lineage>
</organism>
<reference evidence="6 7" key="1">
    <citation type="journal article" date="2007" name="PLoS Genet.">
        <title>A tale of two oxidation states: bacterial colonization of arsenic-rich environments.</title>
        <authorList>
            <person name="Muller D."/>
            <person name="Medigue C."/>
            <person name="Koechler S."/>
            <person name="Barbe V."/>
            <person name="Barakat M."/>
            <person name="Talla E."/>
            <person name="Bonnefoy V."/>
            <person name="Krin E."/>
            <person name="Arsene-Ploetze F."/>
            <person name="Carapito C."/>
            <person name="Chandler M."/>
            <person name="Cournoyer B."/>
            <person name="Cruveiller S."/>
            <person name="Dossat C."/>
            <person name="Duval S."/>
            <person name="Heymann M."/>
            <person name="Leize E."/>
            <person name="Lieutaud A."/>
            <person name="Lievremont D."/>
            <person name="Makita Y."/>
            <person name="Mangenot S."/>
            <person name="Nitschke W."/>
            <person name="Ortet P."/>
            <person name="Perdrial N."/>
            <person name="Schoepp B."/>
            <person name="Siguier N."/>
            <person name="Simeonova D.D."/>
            <person name="Rouy Z."/>
            <person name="Segurens B."/>
            <person name="Turlin E."/>
            <person name="Vallenet D."/>
            <person name="Van Dorsselaer A."/>
            <person name="Weiss S."/>
            <person name="Weissenbach J."/>
            <person name="Lett M.C."/>
            <person name="Danchin A."/>
            <person name="Bertin P.N."/>
        </authorList>
    </citation>
    <scope>NUCLEOTIDE SEQUENCE [LARGE SCALE GENOMIC DNA]</scope>
    <source>
        <strain evidence="7">ULPAs1</strain>
    </source>
</reference>
<feature type="signal peptide" evidence="4">
    <location>
        <begin position="1"/>
        <end position="22"/>
    </location>
</feature>
<evidence type="ECO:0000256" key="3">
    <source>
        <dbReference type="SAM" id="Coils"/>
    </source>
</evidence>
<dbReference type="Proteomes" id="UP000006697">
    <property type="component" value="Chromosome"/>
</dbReference>
<comment type="subcellular location">
    <subcellularLocation>
        <location evidence="1">Cell envelope</location>
    </subcellularLocation>
</comment>
<dbReference type="InterPro" id="IPR050465">
    <property type="entry name" value="UPF0194_transport"/>
</dbReference>
<feature type="coiled-coil region" evidence="3">
    <location>
        <begin position="168"/>
        <end position="221"/>
    </location>
</feature>
<dbReference type="eggNOG" id="COG0845">
    <property type="taxonomic scope" value="Bacteria"/>
</dbReference>
<sequence length="362" mass="39798">MKKNRIIFIVSALGLIAALASAYLMNRANKVQAPLFTPSVNPYADGIFANGIVESAQSNGSNINIYPEVAATVVKVAVSEGDTVAAGQTLIVLDDTVQRHIVEQQKSQAEATLAAVEELKAQPRKETLATAKAQLDFAAANEKTAQDQFDKQKSSFDIDPRSVSRDALDNAGNAYRAAQANREVARRQYELVRAGAWIYDIRNLQKQYDALSSSAQAAEVLLGKYTIKAPVDGVILALNTSSGNYISNQGVYDTYTQANKPVITMGDKQDYLNVRCYIDEILINRLPPQGSIKAQMSIRGSDIRIPLEFVRIQPYVSPKIALSNQRQEKVDLRVLPVIFRFSKTAEMKIYPGQLVDVYVGHN</sequence>
<keyword evidence="4" id="KW-0732">Signal</keyword>
<dbReference type="Gene3D" id="2.40.50.100">
    <property type="match status" value="1"/>
</dbReference>
<dbReference type="SUPFAM" id="SSF111369">
    <property type="entry name" value="HlyD-like secretion proteins"/>
    <property type="match status" value="1"/>
</dbReference>
<dbReference type="AlphaFoldDB" id="A4G7J8"/>
<evidence type="ECO:0000259" key="5">
    <source>
        <dbReference type="Pfam" id="PF25917"/>
    </source>
</evidence>
<dbReference type="Pfam" id="PF25917">
    <property type="entry name" value="BSH_RND"/>
    <property type="match status" value="1"/>
</dbReference>
<dbReference type="EMBL" id="CU207211">
    <property type="protein sequence ID" value="CAL62485.1"/>
    <property type="molecule type" value="Genomic_DNA"/>
</dbReference>
<keyword evidence="7" id="KW-1185">Reference proteome</keyword>
<dbReference type="PANTHER" id="PTHR32347">
    <property type="entry name" value="EFFLUX SYSTEM COMPONENT YKNX-RELATED"/>
    <property type="match status" value="1"/>
</dbReference>
<gene>
    <name evidence="6" type="ordered locus">HEAR2354</name>
</gene>
<dbReference type="KEGG" id="har:HEAR2354"/>
<evidence type="ECO:0000256" key="2">
    <source>
        <dbReference type="ARBA" id="ARBA00023054"/>
    </source>
</evidence>
<evidence type="ECO:0000313" key="7">
    <source>
        <dbReference type="Proteomes" id="UP000006697"/>
    </source>
</evidence>
<dbReference type="HOGENOM" id="CLU_018816_6_4_4"/>
<feature type="chain" id="PRO_5002668066" description="Multidrug resistance protein MdtA-like barrel-sandwich hybrid domain-containing protein" evidence="4">
    <location>
        <begin position="23"/>
        <end position="362"/>
    </location>
</feature>
<dbReference type="PANTHER" id="PTHR32347:SF23">
    <property type="entry name" value="BLL5650 PROTEIN"/>
    <property type="match status" value="1"/>
</dbReference>
<evidence type="ECO:0000256" key="1">
    <source>
        <dbReference type="ARBA" id="ARBA00004196"/>
    </source>
</evidence>
<dbReference type="GO" id="GO:0030313">
    <property type="term" value="C:cell envelope"/>
    <property type="evidence" value="ECO:0007669"/>
    <property type="project" value="UniProtKB-SubCell"/>
</dbReference>
<proteinExistence type="predicted"/>
<evidence type="ECO:0000313" key="6">
    <source>
        <dbReference type="EMBL" id="CAL62485.1"/>
    </source>
</evidence>
<dbReference type="OrthoDB" id="9785187at2"/>
<dbReference type="STRING" id="204773.HEAR2354"/>
<name>A4G7J8_HERAR</name>
<evidence type="ECO:0000256" key="4">
    <source>
        <dbReference type="SAM" id="SignalP"/>
    </source>
</evidence>
<dbReference type="InterPro" id="IPR058625">
    <property type="entry name" value="MdtA-like_BSH"/>
</dbReference>
<keyword evidence="2 3" id="KW-0175">Coiled coil</keyword>
<accession>A4G7J8</accession>
<feature type="domain" description="Multidrug resistance protein MdtA-like barrel-sandwich hybrid" evidence="5">
    <location>
        <begin position="63"/>
        <end position="248"/>
    </location>
</feature>
<protein>
    <recommendedName>
        <fullName evidence="5">Multidrug resistance protein MdtA-like barrel-sandwich hybrid domain-containing protein</fullName>
    </recommendedName>
</protein>